<proteinExistence type="predicted"/>
<feature type="compositionally biased region" description="Basic and acidic residues" evidence="1">
    <location>
        <begin position="222"/>
        <end position="235"/>
    </location>
</feature>
<feature type="region of interest" description="Disordered" evidence="1">
    <location>
        <begin position="336"/>
        <end position="355"/>
    </location>
</feature>
<feature type="compositionally biased region" description="Polar residues" evidence="1">
    <location>
        <begin position="135"/>
        <end position="161"/>
    </location>
</feature>
<dbReference type="AlphaFoldDB" id="A0A9W6XNF3"/>
<feature type="compositionally biased region" description="Basic and acidic residues" evidence="1">
    <location>
        <begin position="162"/>
        <end position="172"/>
    </location>
</feature>
<gene>
    <name evidence="2" type="ORF">Pfra01_001357300</name>
</gene>
<feature type="compositionally biased region" description="Low complexity" evidence="1">
    <location>
        <begin position="69"/>
        <end position="81"/>
    </location>
</feature>
<evidence type="ECO:0000256" key="1">
    <source>
        <dbReference type="SAM" id="MobiDB-lite"/>
    </source>
</evidence>
<sequence>MSDDPYDFEIALPTVPSNASRSTRDLSESDEDANGSLSNMSSIGSDDDSEQGAHGKRQNRTELNSVRTSRNANAGAASSSALDKAKTFLSKYSNVAMEKPSGSVPTTSRRISLELDDDDFSVEFSSGDDKKDYTNESTPRAILSSTVGNGGQDSISLQRSDWQNDDRKKDEIQQIPTDVYHNEDEDGESSQNNDQSHPISASLPALTACHDSVEGEVGDSIESFHSDTSEDHTEKAAKNTFNALPEPNYQDHYEASADDYLDSFHEESLEQSQISNIVDNPESHLSTPGVPSATAQQFVASESGAYEEEAFEEDSAAALSIPAISLKAAIPLNQRDYRGEDPSSAHDDSSSQPLEVHQIPTLRFESDVYQEKVFNENATAAAFVPGVSLSPTVKVTQNNSQGDDITSARDVSLNHSNGKKDSTSRIVPLVDSAYAPAFQSTNKTDEDNELISTKRSCVTIIRAFDEGRRVEMRDASTQFTGNHAAIQTDLVPEGMHNLLTSTPHVPPPSRENDDALSDRESTRVQGEPQPPPPPISSVFGSTMYSLDALKLPVTASTSIYKQQLLALQEQILQKKRETERIVHDRMAFQYSSLRGTERVRQGFSMYSKLFRTSCNLPRDVLLFPQQFIAARRTQKLELWEALMRVDPTLDEQKARKAARLAEAAST</sequence>
<evidence type="ECO:0000313" key="3">
    <source>
        <dbReference type="Proteomes" id="UP001165121"/>
    </source>
</evidence>
<protein>
    <submittedName>
        <fullName evidence="2">Unnamed protein product</fullName>
    </submittedName>
</protein>
<accession>A0A9W6XNF3</accession>
<dbReference type="EMBL" id="BSXT01001392">
    <property type="protein sequence ID" value="GMF42026.1"/>
    <property type="molecule type" value="Genomic_DNA"/>
</dbReference>
<reference evidence="2" key="1">
    <citation type="submission" date="2023-04" db="EMBL/GenBank/DDBJ databases">
        <title>Phytophthora fragariaefolia NBRC 109709.</title>
        <authorList>
            <person name="Ichikawa N."/>
            <person name="Sato H."/>
            <person name="Tonouchi N."/>
        </authorList>
    </citation>
    <scope>NUCLEOTIDE SEQUENCE</scope>
    <source>
        <strain evidence="2">NBRC 109709</strain>
    </source>
</reference>
<comment type="caution">
    <text evidence="2">The sequence shown here is derived from an EMBL/GenBank/DDBJ whole genome shotgun (WGS) entry which is preliminary data.</text>
</comment>
<feature type="compositionally biased region" description="Polar residues" evidence="1">
    <location>
        <begin position="35"/>
        <end position="44"/>
    </location>
</feature>
<dbReference type="Proteomes" id="UP001165121">
    <property type="component" value="Unassembled WGS sequence"/>
</dbReference>
<name>A0A9W6XNF3_9STRA</name>
<dbReference type="OrthoDB" id="79812at2759"/>
<feature type="region of interest" description="Disordered" evidence="1">
    <location>
        <begin position="496"/>
        <end position="537"/>
    </location>
</feature>
<feature type="compositionally biased region" description="Basic and acidic residues" evidence="1">
    <location>
        <begin position="336"/>
        <end position="349"/>
    </location>
</feature>
<feature type="compositionally biased region" description="Basic and acidic residues" evidence="1">
    <location>
        <begin position="510"/>
        <end position="522"/>
    </location>
</feature>
<feature type="region of interest" description="Disordered" evidence="1">
    <location>
        <begin position="398"/>
        <end position="423"/>
    </location>
</feature>
<feature type="compositionally biased region" description="Polar residues" evidence="1">
    <location>
        <begin position="189"/>
        <end position="199"/>
    </location>
</feature>
<organism evidence="2 3">
    <name type="scientific">Phytophthora fragariaefolia</name>
    <dbReference type="NCBI Taxonomy" id="1490495"/>
    <lineage>
        <taxon>Eukaryota</taxon>
        <taxon>Sar</taxon>
        <taxon>Stramenopiles</taxon>
        <taxon>Oomycota</taxon>
        <taxon>Peronosporomycetes</taxon>
        <taxon>Peronosporales</taxon>
        <taxon>Peronosporaceae</taxon>
        <taxon>Phytophthora</taxon>
    </lineage>
</organism>
<feature type="region of interest" description="Disordered" evidence="1">
    <location>
        <begin position="1"/>
        <end position="235"/>
    </location>
</feature>
<keyword evidence="3" id="KW-1185">Reference proteome</keyword>
<evidence type="ECO:0000313" key="2">
    <source>
        <dbReference type="EMBL" id="GMF42026.1"/>
    </source>
</evidence>